<proteinExistence type="predicted"/>
<dbReference type="AlphaFoldDB" id="A0A0V1KHX6"/>
<keyword evidence="2" id="KW-1185">Reference proteome</keyword>
<comment type="caution">
    <text evidence="1">The sequence shown here is derived from an EMBL/GenBank/DDBJ whole genome shotgun (WGS) entry which is preliminary data.</text>
</comment>
<organism evidence="1 2">
    <name type="scientific">Trichinella nativa</name>
    <dbReference type="NCBI Taxonomy" id="6335"/>
    <lineage>
        <taxon>Eukaryota</taxon>
        <taxon>Metazoa</taxon>
        <taxon>Ecdysozoa</taxon>
        <taxon>Nematoda</taxon>
        <taxon>Enoplea</taxon>
        <taxon>Dorylaimia</taxon>
        <taxon>Trichinellida</taxon>
        <taxon>Trichinellidae</taxon>
        <taxon>Trichinella</taxon>
    </lineage>
</organism>
<evidence type="ECO:0000313" key="2">
    <source>
        <dbReference type="Proteomes" id="UP000054721"/>
    </source>
</evidence>
<reference evidence="1 2" key="1">
    <citation type="submission" date="2015-05" db="EMBL/GenBank/DDBJ databases">
        <title>Evolution of Trichinella species and genotypes.</title>
        <authorList>
            <person name="Korhonen P.K."/>
            <person name="Edoardo P."/>
            <person name="Giuseppe L.R."/>
            <person name="Gasser R.B."/>
        </authorList>
    </citation>
    <scope>NUCLEOTIDE SEQUENCE [LARGE SCALE GENOMIC DNA]</scope>
    <source>
        <strain evidence="1">ISS10</strain>
    </source>
</reference>
<evidence type="ECO:0000313" key="1">
    <source>
        <dbReference type="EMBL" id="KRZ46753.1"/>
    </source>
</evidence>
<dbReference type="Proteomes" id="UP000054721">
    <property type="component" value="Unassembled WGS sequence"/>
</dbReference>
<gene>
    <name evidence="1" type="ORF">T02_1537</name>
</gene>
<protein>
    <submittedName>
        <fullName evidence="1">Uncharacterized protein</fullName>
    </submittedName>
</protein>
<sequence length="33" mass="3659">MDLAARSLFFSPCFFDESCNSSTQLSLVEVAQD</sequence>
<dbReference type="EMBL" id="JYDW01002326">
    <property type="protein sequence ID" value="KRZ46753.1"/>
    <property type="molecule type" value="Genomic_DNA"/>
</dbReference>
<accession>A0A0V1KHX6</accession>
<name>A0A0V1KHX6_9BILA</name>